<feature type="non-terminal residue" evidence="2">
    <location>
        <position position="1"/>
    </location>
</feature>
<feature type="compositionally biased region" description="Gly residues" evidence="1">
    <location>
        <begin position="138"/>
        <end position="148"/>
    </location>
</feature>
<keyword evidence="2" id="KW-0808">Transferase</keyword>
<dbReference type="GO" id="GO:0003841">
    <property type="term" value="F:1-acylglycerol-3-phosphate O-acyltransferase activity"/>
    <property type="evidence" value="ECO:0007669"/>
    <property type="project" value="UniProtKB-EC"/>
</dbReference>
<name>A0A6J4L5F9_9ACTN</name>
<gene>
    <name evidence="2" type="ORF">AVDCRST_MAG48-2774</name>
</gene>
<dbReference type="AlphaFoldDB" id="A0A6J4L5F9"/>
<proteinExistence type="predicted"/>
<accession>A0A6J4L5F9</accession>
<sequence length="260" mass="27902">ALLGAEVVPLRPRDQGGLPALDRGEGERSVVRAGDPGLQPHLRGRHLPDPRADPAPADLPRQGRGLRGDGAPRPGAQVVPRGRRHAADGPLRGPGQRHQHDGRARRAGAWRPARHLPRGHPLAGRPAAQGQDRRGPAGAAGPGAGAAGRRGRHAVRPAAAAPDPGDAPPRRPDRRAPRLRPLRRRRQRPRRAAVRHRRDHGGRPGALRPDLRRRLRLLGEERGRRGPAVRDHGARAARRRTSRAAGPRAPAASRRAGPSV</sequence>
<feature type="compositionally biased region" description="Basic residues" evidence="1">
    <location>
        <begin position="105"/>
        <end position="118"/>
    </location>
</feature>
<reference evidence="2" key="1">
    <citation type="submission" date="2020-02" db="EMBL/GenBank/DDBJ databases">
        <authorList>
            <person name="Meier V. D."/>
        </authorList>
    </citation>
    <scope>NUCLEOTIDE SEQUENCE</scope>
    <source>
        <strain evidence="2">AVDCRST_MAG48</strain>
    </source>
</reference>
<protein>
    <submittedName>
        <fullName evidence="2">Acyl-CoA:1-acyl-sn-glycerol-3-phosphate acyltransferase</fullName>
        <ecNumber evidence="2">2.3.1.51</ecNumber>
    </submittedName>
</protein>
<feature type="compositionally biased region" description="Low complexity" evidence="1">
    <location>
        <begin position="243"/>
        <end position="260"/>
    </location>
</feature>
<dbReference type="EC" id="2.3.1.51" evidence="2"/>
<organism evidence="2">
    <name type="scientific">uncultured Friedmanniella sp</name>
    <dbReference type="NCBI Taxonomy" id="335381"/>
    <lineage>
        <taxon>Bacteria</taxon>
        <taxon>Bacillati</taxon>
        <taxon>Actinomycetota</taxon>
        <taxon>Actinomycetes</taxon>
        <taxon>Propionibacteriales</taxon>
        <taxon>Nocardioidaceae</taxon>
        <taxon>Friedmanniella</taxon>
        <taxon>environmental samples</taxon>
    </lineage>
</organism>
<evidence type="ECO:0000256" key="1">
    <source>
        <dbReference type="SAM" id="MobiDB-lite"/>
    </source>
</evidence>
<feature type="compositionally biased region" description="Basic and acidic residues" evidence="1">
    <location>
        <begin position="209"/>
        <end position="234"/>
    </location>
</feature>
<feature type="region of interest" description="Disordered" evidence="1">
    <location>
        <begin position="1"/>
        <end position="260"/>
    </location>
</feature>
<keyword evidence="2" id="KW-0012">Acyltransferase</keyword>
<dbReference type="EMBL" id="CADCTS010000396">
    <property type="protein sequence ID" value="CAA9323504.1"/>
    <property type="molecule type" value="Genomic_DNA"/>
</dbReference>
<feature type="non-terminal residue" evidence="2">
    <location>
        <position position="260"/>
    </location>
</feature>
<evidence type="ECO:0000313" key="2">
    <source>
        <dbReference type="EMBL" id="CAA9323504.1"/>
    </source>
</evidence>
<feature type="compositionally biased region" description="Basic residues" evidence="1">
    <location>
        <begin position="177"/>
        <end position="200"/>
    </location>
</feature>